<feature type="domain" description="Tlde1" evidence="1">
    <location>
        <begin position="30"/>
        <end position="144"/>
    </location>
</feature>
<dbReference type="Pfam" id="PF10908">
    <property type="entry name" value="Tlde1_dom"/>
    <property type="match status" value="1"/>
</dbReference>
<dbReference type="EMBL" id="FCOI02000005">
    <property type="protein sequence ID" value="SAK54702.1"/>
    <property type="molecule type" value="Genomic_DNA"/>
</dbReference>
<dbReference type="Proteomes" id="UP000054624">
    <property type="component" value="Unassembled WGS sequence"/>
</dbReference>
<sequence>MHDMVYDGQVLEWNKTRYKATSGLPGHQLPANQREPDSGPIPEGHYKVFCNDIGMSGIADRNACALAPGWGVETIPRGPAAGSCEPYWANWGNHRARLEPVKGTKTFGRKGFYIHDSTKGFSHGCIEVQPSFFAALKSFVQTTRRTSLIVKVEYVPGRTTNGGTRV</sequence>
<evidence type="ECO:0000313" key="2">
    <source>
        <dbReference type="EMBL" id="SAK54702.1"/>
    </source>
</evidence>
<dbReference type="AlphaFoldDB" id="A0A158AA36"/>
<gene>
    <name evidence="2" type="ORF">AWB76_02048</name>
</gene>
<dbReference type="InterPro" id="IPR021225">
    <property type="entry name" value="Tlde1_dom"/>
</dbReference>
<accession>A0A158AA36</accession>
<organism evidence="2 3">
    <name type="scientific">Caballeronia temeraria</name>
    <dbReference type="NCBI Taxonomy" id="1777137"/>
    <lineage>
        <taxon>Bacteria</taxon>
        <taxon>Pseudomonadati</taxon>
        <taxon>Pseudomonadota</taxon>
        <taxon>Betaproteobacteria</taxon>
        <taxon>Burkholderiales</taxon>
        <taxon>Burkholderiaceae</taxon>
        <taxon>Caballeronia</taxon>
    </lineage>
</organism>
<reference evidence="3" key="1">
    <citation type="submission" date="2016-01" db="EMBL/GenBank/DDBJ databases">
        <authorList>
            <person name="Peeters Charlotte."/>
        </authorList>
    </citation>
    <scope>NUCLEOTIDE SEQUENCE [LARGE SCALE GENOMIC DNA]</scope>
</reference>
<dbReference type="RefSeq" id="WP_061159991.1">
    <property type="nucleotide sequence ID" value="NZ_FCOI02000005.1"/>
</dbReference>
<protein>
    <recommendedName>
        <fullName evidence="1">Tlde1 domain-containing protein</fullName>
    </recommendedName>
</protein>
<keyword evidence="3" id="KW-1185">Reference proteome</keyword>
<evidence type="ECO:0000313" key="3">
    <source>
        <dbReference type="Proteomes" id="UP000054624"/>
    </source>
</evidence>
<proteinExistence type="predicted"/>
<evidence type="ECO:0000259" key="1">
    <source>
        <dbReference type="Pfam" id="PF10908"/>
    </source>
</evidence>
<name>A0A158AA36_9BURK</name>
<dbReference type="STRING" id="1777137.AWB76_02048"/>